<evidence type="ECO:0000256" key="2">
    <source>
        <dbReference type="ARBA" id="ARBA00022481"/>
    </source>
</evidence>
<proteinExistence type="inferred from homology"/>
<dbReference type="Gene3D" id="3.30.160.20">
    <property type="match status" value="1"/>
</dbReference>
<dbReference type="EMBL" id="BARV01023368">
    <property type="protein sequence ID" value="GAI35943.1"/>
    <property type="molecule type" value="Genomic_DNA"/>
</dbReference>
<dbReference type="Gene3D" id="3.30.70.1660">
    <property type="match status" value="1"/>
</dbReference>
<evidence type="ECO:0000256" key="3">
    <source>
        <dbReference type="ARBA" id="ARBA00022917"/>
    </source>
</evidence>
<dbReference type="PROSITE" id="PS00745">
    <property type="entry name" value="RF_PROK_I"/>
    <property type="match status" value="1"/>
</dbReference>
<evidence type="ECO:0000256" key="1">
    <source>
        <dbReference type="ARBA" id="ARBA00010835"/>
    </source>
</evidence>
<dbReference type="InterPro" id="IPR000352">
    <property type="entry name" value="Pep_chain_release_fac_I"/>
</dbReference>
<keyword evidence="4" id="KW-0175">Coiled coil</keyword>
<gene>
    <name evidence="6" type="ORF">S06H3_38349</name>
</gene>
<keyword evidence="2" id="KW-0488">Methylation</keyword>
<dbReference type="SUPFAM" id="SSF75620">
    <property type="entry name" value="Release factor"/>
    <property type="match status" value="1"/>
</dbReference>
<dbReference type="AlphaFoldDB" id="X1MXC7"/>
<accession>X1MXC7</accession>
<dbReference type="InterPro" id="IPR050057">
    <property type="entry name" value="Prokaryotic/Mito_RF"/>
</dbReference>
<dbReference type="Pfam" id="PF03462">
    <property type="entry name" value="PCRF"/>
    <property type="match status" value="1"/>
</dbReference>
<dbReference type="PANTHER" id="PTHR43804">
    <property type="entry name" value="LD18447P"/>
    <property type="match status" value="1"/>
</dbReference>
<name>X1MXC7_9ZZZZ</name>
<keyword evidence="3" id="KW-0648">Protein biosynthesis</keyword>
<organism evidence="6">
    <name type="scientific">marine sediment metagenome</name>
    <dbReference type="NCBI Taxonomy" id="412755"/>
    <lineage>
        <taxon>unclassified sequences</taxon>
        <taxon>metagenomes</taxon>
        <taxon>ecological metagenomes</taxon>
    </lineage>
</organism>
<feature type="coiled-coil region" evidence="4">
    <location>
        <begin position="129"/>
        <end position="156"/>
    </location>
</feature>
<comment type="similarity">
    <text evidence="1">Belongs to the prokaryotic/mitochondrial release factor family.</text>
</comment>
<reference evidence="6" key="1">
    <citation type="journal article" date="2014" name="Front. Microbiol.">
        <title>High frequency of phylogenetically diverse reductive dehalogenase-homologous genes in deep subseafloor sedimentary metagenomes.</title>
        <authorList>
            <person name="Kawai M."/>
            <person name="Futagami T."/>
            <person name="Toyoda A."/>
            <person name="Takaki Y."/>
            <person name="Nishi S."/>
            <person name="Hori S."/>
            <person name="Arai W."/>
            <person name="Tsubouchi T."/>
            <person name="Morono Y."/>
            <person name="Uchiyama I."/>
            <person name="Ito T."/>
            <person name="Fujiyama A."/>
            <person name="Inagaki F."/>
            <person name="Takami H."/>
        </authorList>
    </citation>
    <scope>NUCLEOTIDE SEQUENCE</scope>
    <source>
        <strain evidence="6">Expedition CK06-06</strain>
    </source>
</reference>
<dbReference type="Pfam" id="PF00472">
    <property type="entry name" value="RF-1"/>
    <property type="match status" value="1"/>
</dbReference>
<sequence>AADLFRMYSKYAQLLNWRQKILDSHSTGLGGLKEIIFELKNSNVFSKMKYEGGVHRVQRIPETEKSGRIHTSTVSVAVLPKPKSAQIKIRPEELKIDFYRASGPGGQYVNKRETAVRITHLPTDLVVTSQTERNQLQNKENALAILEARLLEKTQMEEEEKVKGKRKDQIGWAKRAEKIRTYNFPQDRVTDHRIKKSWHNIEGILNGKLELIIKALKKAELS</sequence>
<evidence type="ECO:0000313" key="6">
    <source>
        <dbReference type="EMBL" id="GAI35943.1"/>
    </source>
</evidence>
<dbReference type="GO" id="GO:0003747">
    <property type="term" value="F:translation release factor activity"/>
    <property type="evidence" value="ECO:0007669"/>
    <property type="project" value="InterPro"/>
</dbReference>
<comment type="caution">
    <text evidence="6">The sequence shown here is derived from an EMBL/GenBank/DDBJ whole genome shotgun (WGS) entry which is preliminary data.</text>
</comment>
<feature type="non-terminal residue" evidence="6">
    <location>
        <position position="1"/>
    </location>
</feature>
<protein>
    <recommendedName>
        <fullName evidence="5">Prokaryotic-type class I peptide chain release factors domain-containing protein</fullName>
    </recommendedName>
</protein>
<evidence type="ECO:0000256" key="4">
    <source>
        <dbReference type="SAM" id="Coils"/>
    </source>
</evidence>
<dbReference type="FunFam" id="3.30.160.20:FF:000004">
    <property type="entry name" value="Peptide chain release factor 1"/>
    <property type="match status" value="1"/>
</dbReference>
<feature type="domain" description="Prokaryotic-type class I peptide chain release factors" evidence="5">
    <location>
        <begin position="100"/>
        <end position="116"/>
    </location>
</feature>
<dbReference type="InterPro" id="IPR005139">
    <property type="entry name" value="PCRF"/>
</dbReference>
<dbReference type="GO" id="GO:0005737">
    <property type="term" value="C:cytoplasm"/>
    <property type="evidence" value="ECO:0007669"/>
    <property type="project" value="UniProtKB-ARBA"/>
</dbReference>
<dbReference type="PANTHER" id="PTHR43804:SF7">
    <property type="entry name" value="LD18447P"/>
    <property type="match status" value="1"/>
</dbReference>
<dbReference type="InterPro" id="IPR045853">
    <property type="entry name" value="Pep_chain_release_fac_I_sf"/>
</dbReference>
<evidence type="ECO:0000259" key="5">
    <source>
        <dbReference type="PROSITE" id="PS00745"/>
    </source>
</evidence>